<evidence type="ECO:0000256" key="4">
    <source>
        <dbReference type="ARBA" id="ARBA00022806"/>
    </source>
</evidence>
<evidence type="ECO:0000256" key="2">
    <source>
        <dbReference type="ARBA" id="ARBA00022741"/>
    </source>
</evidence>
<feature type="domain" description="Helicase ATP-binding" evidence="10">
    <location>
        <begin position="143"/>
        <end position="339"/>
    </location>
</feature>
<evidence type="ECO:0000259" key="12">
    <source>
        <dbReference type="PROSITE" id="PS51195"/>
    </source>
</evidence>
<proteinExistence type="inferred from homology"/>
<keyword evidence="5 8" id="KW-0067">ATP-binding</keyword>
<dbReference type="PROSITE" id="PS51192">
    <property type="entry name" value="HELICASE_ATP_BIND_1"/>
    <property type="match status" value="1"/>
</dbReference>
<sequence length="581" mass="64169">MDAWATNDLAVAVDEVAAHDANTAPGDPQERGWVKPEKYDYETFRDRERHFEGNAVRYEWDGEEGDIGPELPELEDILFGDTKHAPPSGIDFSKVTSIQLVQEGPERITPISNFADCGFHPAINKNINLAGYKIPTPIQRYTIPAIKNNFDVIGIAQTGSGKTAAYMIPILDKLMGKAKKLAAPRPNPATFQPGVTKPVRAEPLVVVLVPTRELAIQIFNEARRFCYRSMLRPCVVYGGGPVSEQARQLERGCDVLIASPGRLIDFIDRPHTLTLRRLKYMVIDEADEMLHSDWEEDFQKIMAGGEQDEGNVKYSLFSATFPKQLRDLAKMYLNEAHVRFRVGRAGSAVQSVEQIVIEVDPREKKTRLLEILESHPPARTIIFVNSKRTADHLDDFLFNKGLPCTSMHGDRTQREREDAMRSFRGGAAPILIATGVSARGIDVPNVCHVINYDLPSTEYGGIEEYTHRIGRTGRIGHRGLATSFYTERDETIGSVLTRTMLETKQEIPDFLQQYVPQGDAVNHLQFEADSDFDPTDMPGASETFGDDGGFGDGVGGGDWGGGSDAGADARADFGAGAGDAW</sequence>
<feature type="region of interest" description="Disordered" evidence="9">
    <location>
        <begin position="529"/>
        <end position="581"/>
    </location>
</feature>
<evidence type="ECO:0000256" key="5">
    <source>
        <dbReference type="ARBA" id="ARBA00022840"/>
    </source>
</evidence>
<dbReference type="PROSITE" id="PS51195">
    <property type="entry name" value="Q_MOTIF"/>
    <property type="match status" value="1"/>
</dbReference>
<dbReference type="EC" id="3.6.4.13" evidence="1"/>
<comment type="caution">
    <text evidence="13">The sequence shown here is derived from an EMBL/GenBank/DDBJ whole genome shotgun (WGS) entry which is preliminary data.</text>
</comment>
<keyword evidence="2 8" id="KW-0547">Nucleotide-binding</keyword>
<dbReference type="GO" id="GO:0016787">
    <property type="term" value="F:hydrolase activity"/>
    <property type="evidence" value="ECO:0007669"/>
    <property type="project" value="UniProtKB-KW"/>
</dbReference>
<evidence type="ECO:0000256" key="9">
    <source>
        <dbReference type="SAM" id="MobiDB-lite"/>
    </source>
</evidence>
<feature type="domain" description="DEAD-box RNA helicase Q" evidence="12">
    <location>
        <begin position="112"/>
        <end position="140"/>
    </location>
</feature>
<dbReference type="SUPFAM" id="SSF52540">
    <property type="entry name" value="P-loop containing nucleoside triphosphate hydrolases"/>
    <property type="match status" value="1"/>
</dbReference>
<feature type="short sequence motif" description="Q motif" evidence="7">
    <location>
        <begin position="112"/>
        <end position="140"/>
    </location>
</feature>
<evidence type="ECO:0000259" key="11">
    <source>
        <dbReference type="PROSITE" id="PS51194"/>
    </source>
</evidence>
<dbReference type="PROSITE" id="PS51194">
    <property type="entry name" value="HELICASE_CTER"/>
    <property type="match status" value="1"/>
</dbReference>
<evidence type="ECO:0000256" key="7">
    <source>
        <dbReference type="PROSITE-ProRule" id="PRU00552"/>
    </source>
</evidence>
<evidence type="ECO:0000259" key="10">
    <source>
        <dbReference type="PROSITE" id="PS51192"/>
    </source>
</evidence>
<dbReference type="GO" id="GO:0003676">
    <property type="term" value="F:nucleic acid binding"/>
    <property type="evidence" value="ECO:0007669"/>
    <property type="project" value="InterPro"/>
</dbReference>
<feature type="domain" description="Helicase C-terminal" evidence="11">
    <location>
        <begin position="351"/>
        <end position="515"/>
    </location>
</feature>
<dbReference type="GO" id="GO:0003724">
    <property type="term" value="F:RNA helicase activity"/>
    <property type="evidence" value="ECO:0007669"/>
    <property type="project" value="UniProtKB-EC"/>
</dbReference>
<comment type="similarity">
    <text evidence="8">Belongs to the DEAD box helicase family.</text>
</comment>
<dbReference type="Proteomes" id="UP001201980">
    <property type="component" value="Unassembled WGS sequence"/>
</dbReference>
<dbReference type="InterPro" id="IPR011545">
    <property type="entry name" value="DEAD/DEAH_box_helicase_dom"/>
</dbReference>
<dbReference type="InterPro" id="IPR027417">
    <property type="entry name" value="P-loop_NTPase"/>
</dbReference>
<evidence type="ECO:0000313" key="14">
    <source>
        <dbReference type="Proteomes" id="UP001201980"/>
    </source>
</evidence>
<keyword evidence="14" id="KW-1185">Reference proteome</keyword>
<protein>
    <recommendedName>
        <fullName evidence="1">RNA helicase</fullName>
        <ecNumber evidence="1">3.6.4.13</ecNumber>
    </recommendedName>
</protein>
<dbReference type="CDD" id="cd18787">
    <property type="entry name" value="SF2_C_DEAD"/>
    <property type="match status" value="1"/>
</dbReference>
<evidence type="ECO:0000256" key="3">
    <source>
        <dbReference type="ARBA" id="ARBA00022801"/>
    </source>
</evidence>
<dbReference type="SMART" id="SM00490">
    <property type="entry name" value="HELICc"/>
    <property type="match status" value="1"/>
</dbReference>
<dbReference type="PROSITE" id="PS00039">
    <property type="entry name" value="DEAD_ATP_HELICASE"/>
    <property type="match status" value="1"/>
</dbReference>
<feature type="compositionally biased region" description="Low complexity" evidence="9">
    <location>
        <begin position="565"/>
        <end position="581"/>
    </location>
</feature>
<evidence type="ECO:0000256" key="8">
    <source>
        <dbReference type="RuleBase" id="RU000492"/>
    </source>
</evidence>
<dbReference type="GO" id="GO:0005524">
    <property type="term" value="F:ATP binding"/>
    <property type="evidence" value="ECO:0007669"/>
    <property type="project" value="UniProtKB-KW"/>
</dbReference>
<organism evidence="13 14">
    <name type="scientific">Zalerion maritima</name>
    <dbReference type="NCBI Taxonomy" id="339359"/>
    <lineage>
        <taxon>Eukaryota</taxon>
        <taxon>Fungi</taxon>
        <taxon>Dikarya</taxon>
        <taxon>Ascomycota</taxon>
        <taxon>Pezizomycotina</taxon>
        <taxon>Sordariomycetes</taxon>
        <taxon>Lulworthiomycetidae</taxon>
        <taxon>Lulworthiales</taxon>
        <taxon>Lulworthiaceae</taxon>
        <taxon>Zalerion</taxon>
    </lineage>
</organism>
<dbReference type="InterPro" id="IPR001650">
    <property type="entry name" value="Helicase_C-like"/>
</dbReference>
<dbReference type="Pfam" id="PF00270">
    <property type="entry name" value="DEAD"/>
    <property type="match status" value="1"/>
</dbReference>
<accession>A0AAD5RHB6</accession>
<name>A0AAD5RHB6_9PEZI</name>
<dbReference type="SMART" id="SM00487">
    <property type="entry name" value="DEXDc"/>
    <property type="match status" value="1"/>
</dbReference>
<dbReference type="InterPro" id="IPR000629">
    <property type="entry name" value="RNA-helicase_DEAD-box_CS"/>
</dbReference>
<dbReference type="FunFam" id="3.40.50.300:FF:000008">
    <property type="entry name" value="ATP-dependent RNA helicase RhlB"/>
    <property type="match status" value="1"/>
</dbReference>
<dbReference type="Pfam" id="PF00271">
    <property type="entry name" value="Helicase_C"/>
    <property type="match status" value="1"/>
</dbReference>
<comment type="catalytic activity">
    <reaction evidence="6">
        <text>ATP + H2O = ADP + phosphate + H(+)</text>
        <dbReference type="Rhea" id="RHEA:13065"/>
        <dbReference type="ChEBI" id="CHEBI:15377"/>
        <dbReference type="ChEBI" id="CHEBI:15378"/>
        <dbReference type="ChEBI" id="CHEBI:30616"/>
        <dbReference type="ChEBI" id="CHEBI:43474"/>
        <dbReference type="ChEBI" id="CHEBI:456216"/>
        <dbReference type="EC" id="3.6.4.13"/>
    </reaction>
</comment>
<dbReference type="AlphaFoldDB" id="A0AAD5RHB6"/>
<evidence type="ECO:0000256" key="1">
    <source>
        <dbReference type="ARBA" id="ARBA00012552"/>
    </source>
</evidence>
<reference evidence="13" key="1">
    <citation type="submission" date="2022-07" db="EMBL/GenBank/DDBJ databases">
        <title>Draft genome sequence of Zalerion maritima ATCC 34329, a (micro)plastics degrading marine fungus.</title>
        <authorList>
            <person name="Paco A."/>
            <person name="Goncalves M.F.M."/>
            <person name="Rocha-Santos T.A.P."/>
            <person name="Alves A."/>
        </authorList>
    </citation>
    <scope>NUCLEOTIDE SEQUENCE</scope>
    <source>
        <strain evidence="13">ATCC 34329</strain>
    </source>
</reference>
<evidence type="ECO:0000313" key="13">
    <source>
        <dbReference type="EMBL" id="KAJ2894237.1"/>
    </source>
</evidence>
<dbReference type="InterPro" id="IPR014001">
    <property type="entry name" value="Helicase_ATP-bd"/>
</dbReference>
<keyword evidence="4 8" id="KW-0347">Helicase</keyword>
<dbReference type="InterPro" id="IPR014014">
    <property type="entry name" value="RNA_helicase_DEAD_Q_motif"/>
</dbReference>
<dbReference type="Gene3D" id="3.40.50.300">
    <property type="entry name" value="P-loop containing nucleotide triphosphate hydrolases"/>
    <property type="match status" value="2"/>
</dbReference>
<gene>
    <name evidence="13" type="ORF">MKZ38_007822</name>
</gene>
<keyword evidence="3 8" id="KW-0378">Hydrolase</keyword>
<evidence type="ECO:0000256" key="6">
    <source>
        <dbReference type="ARBA" id="ARBA00047984"/>
    </source>
</evidence>
<feature type="compositionally biased region" description="Gly residues" evidence="9">
    <location>
        <begin position="546"/>
        <end position="564"/>
    </location>
</feature>
<dbReference type="PANTHER" id="PTHR47958">
    <property type="entry name" value="ATP-DEPENDENT RNA HELICASE DBP3"/>
    <property type="match status" value="1"/>
</dbReference>
<dbReference type="EMBL" id="JAKWBI020000514">
    <property type="protein sequence ID" value="KAJ2894237.1"/>
    <property type="molecule type" value="Genomic_DNA"/>
</dbReference>